<dbReference type="AlphaFoldDB" id="A0A0G4FP72"/>
<protein>
    <recommendedName>
        <fullName evidence="7">PARP catalytic domain-containing protein</fullName>
    </recommendedName>
</protein>
<evidence type="ECO:0000313" key="9">
    <source>
        <dbReference type="Proteomes" id="UP000041254"/>
    </source>
</evidence>
<dbReference type="Pfam" id="PF00644">
    <property type="entry name" value="PARP"/>
    <property type="match status" value="1"/>
</dbReference>
<keyword evidence="3" id="KW-0808">Transferase</keyword>
<gene>
    <name evidence="8" type="ORF">Vbra_15845</name>
</gene>
<dbReference type="SUPFAM" id="SSF56399">
    <property type="entry name" value="ADP-ribosylation"/>
    <property type="match status" value="1"/>
</dbReference>
<proteinExistence type="predicted"/>
<feature type="non-terminal residue" evidence="8">
    <location>
        <position position="1"/>
    </location>
</feature>
<evidence type="ECO:0000256" key="5">
    <source>
        <dbReference type="ARBA" id="ARBA00023242"/>
    </source>
</evidence>
<keyword evidence="4" id="KW-0520">NAD</keyword>
<evidence type="ECO:0000256" key="4">
    <source>
        <dbReference type="ARBA" id="ARBA00023027"/>
    </source>
</evidence>
<dbReference type="Gene3D" id="3.90.228.10">
    <property type="match status" value="1"/>
</dbReference>
<keyword evidence="9" id="KW-1185">Reference proteome</keyword>
<feature type="domain" description="PARP catalytic" evidence="7">
    <location>
        <begin position="170"/>
        <end position="255"/>
    </location>
</feature>
<dbReference type="PANTHER" id="PTHR14453">
    <property type="entry name" value="PARP/ZINC FINGER CCCH TYPE DOMAIN CONTAINING PROTEIN"/>
    <property type="match status" value="1"/>
</dbReference>
<evidence type="ECO:0000313" key="8">
    <source>
        <dbReference type="EMBL" id="CEM15628.1"/>
    </source>
</evidence>
<sequence>DGLVRGMAASRSLSAWSLPLPSPFWQHRDSSKDSDSKEVPRCERVEPGSREHTYIELMVSSALTSHRETFHSAVFRPPPQVDLLYVERITNPSLLRKYADIYRQTYASLHLIHHKGEEAGGVGVGVAGAAAEPLVRMRCDASQLNPLLKTDLVRRGACGGADGARGHVCEAFLYHGCSWAKTQSICTEGFNCSFAGGHRGKLFGVGTYFADTFSKADLYTTAEKHEQLGEDGAAEEHVRCMIIARVILGHKYRSIRAMPVQHTNNFSNSHTPHRPQPDADADAAAPARHSPGPALAALSPSPSHPWTPGPSSDACLRFTTTVLGSVDPL</sequence>
<dbReference type="GO" id="GO:0003714">
    <property type="term" value="F:transcription corepressor activity"/>
    <property type="evidence" value="ECO:0007669"/>
    <property type="project" value="TreeGrafter"/>
</dbReference>
<dbReference type="EMBL" id="CDMY01000466">
    <property type="protein sequence ID" value="CEM15628.1"/>
    <property type="molecule type" value="Genomic_DNA"/>
</dbReference>
<organism evidence="8 9">
    <name type="scientific">Vitrella brassicaformis (strain CCMP3155)</name>
    <dbReference type="NCBI Taxonomy" id="1169540"/>
    <lineage>
        <taxon>Eukaryota</taxon>
        <taxon>Sar</taxon>
        <taxon>Alveolata</taxon>
        <taxon>Colpodellida</taxon>
        <taxon>Vitrellaceae</taxon>
        <taxon>Vitrella</taxon>
    </lineage>
</organism>
<evidence type="ECO:0000256" key="6">
    <source>
        <dbReference type="SAM" id="MobiDB-lite"/>
    </source>
</evidence>
<accession>A0A0G4FP72</accession>
<dbReference type="InterPro" id="IPR052056">
    <property type="entry name" value="Mono-ARTD/PARP"/>
</dbReference>
<dbReference type="Proteomes" id="UP000041254">
    <property type="component" value="Unassembled WGS sequence"/>
</dbReference>
<dbReference type="GO" id="GO:0003950">
    <property type="term" value="F:NAD+ poly-ADP-ribosyltransferase activity"/>
    <property type="evidence" value="ECO:0007669"/>
    <property type="project" value="InterPro"/>
</dbReference>
<dbReference type="InterPro" id="IPR012317">
    <property type="entry name" value="Poly(ADP-ribose)pol_cat_dom"/>
</dbReference>
<evidence type="ECO:0000256" key="3">
    <source>
        <dbReference type="ARBA" id="ARBA00022679"/>
    </source>
</evidence>
<evidence type="ECO:0000256" key="2">
    <source>
        <dbReference type="ARBA" id="ARBA00022676"/>
    </source>
</evidence>
<name>A0A0G4FP72_VITBC</name>
<dbReference type="GO" id="GO:0010629">
    <property type="term" value="P:negative regulation of gene expression"/>
    <property type="evidence" value="ECO:0007669"/>
    <property type="project" value="TreeGrafter"/>
</dbReference>
<feature type="compositionally biased region" description="Low complexity" evidence="6">
    <location>
        <begin position="282"/>
        <end position="301"/>
    </location>
</feature>
<feature type="region of interest" description="Disordered" evidence="6">
    <location>
        <begin position="26"/>
        <end position="46"/>
    </location>
</feature>
<dbReference type="PANTHER" id="PTHR14453:SF67">
    <property type="entry name" value="POLY [ADP-RIBOSE] POLYMERASE"/>
    <property type="match status" value="1"/>
</dbReference>
<feature type="region of interest" description="Disordered" evidence="6">
    <location>
        <begin position="263"/>
        <end position="312"/>
    </location>
</feature>
<dbReference type="InParanoid" id="A0A0G4FP72"/>
<evidence type="ECO:0000256" key="1">
    <source>
        <dbReference type="ARBA" id="ARBA00004123"/>
    </source>
</evidence>
<dbReference type="GO" id="GO:0005634">
    <property type="term" value="C:nucleus"/>
    <property type="evidence" value="ECO:0007669"/>
    <property type="project" value="UniProtKB-SubCell"/>
</dbReference>
<dbReference type="GO" id="GO:0005737">
    <property type="term" value="C:cytoplasm"/>
    <property type="evidence" value="ECO:0007669"/>
    <property type="project" value="TreeGrafter"/>
</dbReference>
<keyword evidence="2" id="KW-0328">Glycosyltransferase</keyword>
<comment type="subcellular location">
    <subcellularLocation>
        <location evidence="1">Nucleus</location>
    </subcellularLocation>
</comment>
<evidence type="ECO:0000259" key="7">
    <source>
        <dbReference type="Pfam" id="PF00644"/>
    </source>
</evidence>
<keyword evidence="5" id="KW-0539">Nucleus</keyword>
<reference evidence="8 9" key="1">
    <citation type="submission" date="2014-11" db="EMBL/GenBank/DDBJ databases">
        <authorList>
            <person name="Zhu J."/>
            <person name="Qi W."/>
            <person name="Song R."/>
        </authorList>
    </citation>
    <scope>NUCLEOTIDE SEQUENCE [LARGE SCALE GENOMIC DNA]</scope>
</reference>
<dbReference type="VEuPathDB" id="CryptoDB:Vbra_15845"/>